<evidence type="ECO:0008006" key="6">
    <source>
        <dbReference type="Google" id="ProtNLM"/>
    </source>
</evidence>
<organism evidence="4 5">
    <name type="scientific">Talaromyces islandicus</name>
    <name type="common">Penicillium islandicum</name>
    <dbReference type="NCBI Taxonomy" id="28573"/>
    <lineage>
        <taxon>Eukaryota</taxon>
        <taxon>Fungi</taxon>
        <taxon>Dikarya</taxon>
        <taxon>Ascomycota</taxon>
        <taxon>Pezizomycotina</taxon>
        <taxon>Eurotiomycetes</taxon>
        <taxon>Eurotiomycetidae</taxon>
        <taxon>Eurotiales</taxon>
        <taxon>Trichocomaceae</taxon>
        <taxon>Talaromyces</taxon>
        <taxon>Talaromyces sect. Islandici</taxon>
    </lineage>
</organism>
<dbReference type="InterPro" id="IPR000873">
    <property type="entry name" value="AMP-dep_synth/lig_dom"/>
</dbReference>
<evidence type="ECO:0000259" key="2">
    <source>
        <dbReference type="Pfam" id="PF00501"/>
    </source>
</evidence>
<name>A0A0U1M7B9_TALIS</name>
<dbReference type="Gene3D" id="3.30.300.30">
    <property type="match status" value="1"/>
</dbReference>
<accession>A0A0U1M7B9</accession>
<keyword evidence="1" id="KW-0472">Membrane</keyword>
<dbReference type="GO" id="GO:0016405">
    <property type="term" value="F:CoA-ligase activity"/>
    <property type="evidence" value="ECO:0007669"/>
    <property type="project" value="TreeGrafter"/>
</dbReference>
<dbReference type="STRING" id="28573.A0A0U1M7B9"/>
<keyword evidence="1" id="KW-1133">Transmembrane helix</keyword>
<dbReference type="CDD" id="cd05911">
    <property type="entry name" value="Firefly_Luc_like"/>
    <property type="match status" value="1"/>
</dbReference>
<dbReference type="InterPro" id="IPR020845">
    <property type="entry name" value="AMP-binding_CS"/>
</dbReference>
<dbReference type="Pfam" id="PF13193">
    <property type="entry name" value="AMP-binding_C"/>
    <property type="match status" value="1"/>
</dbReference>
<dbReference type="EMBL" id="CVMT01000009">
    <property type="protein sequence ID" value="CRG91448.1"/>
    <property type="molecule type" value="Genomic_DNA"/>
</dbReference>
<keyword evidence="5" id="KW-1185">Reference proteome</keyword>
<dbReference type="InterPro" id="IPR045851">
    <property type="entry name" value="AMP-bd_C_sf"/>
</dbReference>
<dbReference type="SUPFAM" id="SSF56801">
    <property type="entry name" value="Acetyl-CoA synthetase-like"/>
    <property type="match status" value="1"/>
</dbReference>
<evidence type="ECO:0000313" key="5">
    <source>
        <dbReference type="Proteomes" id="UP000054383"/>
    </source>
</evidence>
<dbReference type="OrthoDB" id="6509636at2759"/>
<dbReference type="PANTHER" id="PTHR24096">
    <property type="entry name" value="LONG-CHAIN-FATTY-ACID--COA LIGASE"/>
    <property type="match status" value="1"/>
</dbReference>
<dbReference type="Proteomes" id="UP000054383">
    <property type="component" value="Unassembled WGS sequence"/>
</dbReference>
<evidence type="ECO:0000313" key="4">
    <source>
        <dbReference type="EMBL" id="CRG91448.1"/>
    </source>
</evidence>
<dbReference type="Pfam" id="PF00501">
    <property type="entry name" value="AMP-binding"/>
    <property type="match status" value="1"/>
</dbReference>
<sequence length="587" mass="65291">MVVKSKYSIGFPKCSLPTLIFGSPHEPLPNDKGCLFDHLHPETRFLSRHTYRLWAQRLAAGLRAAGLQRGDRVIVFSTNHLFYPVIFMGVVMAGGIFSGCNPTYSRQELAHQIRDADPTFVFTQGGEPLRVCREAIKSMAAEHRARFERRTFVVDDRIFDSLDHPGEQGLPYWSSLFASEAEGSRFVWDSLTGPNEAADTTLALNYSSGTTGLSKGVEVTHKNYVCNIIQYDYHSSACDPIYDAESKRIQKFLCFLPLYHAMAQMLFLGVAQYRSVPVYIMEKFDFLTVLQNVEKFRITDLVLVPPVVVMLAKHPETKKFDLSSVVRLASGAAPLSREVSEEAENLWPKGVMNIIQGWGMTEVTCALLGWEPNVISTDNSVGWPNPNSECKIMTLPDEAADSDDLSTRRELGANQSGELWVRGPQVMRGYWRNPKATAQTLTPDGWLRTGDIAYYDDQGKFYIAGRLKELIKVKGLQVAPAELDGVCLECDGVADAAAVGVTIDNQEHPRAYIVLKQGVPATKATAEKIAAQSNAKLSQHKRFTGGIVFVETLPKNPSGKILRRLLRDQAQKEVQAEQSNRKVKASL</sequence>
<reference evidence="4 5" key="1">
    <citation type="submission" date="2015-04" db="EMBL/GenBank/DDBJ databases">
        <authorList>
            <person name="Syromyatnikov M.Y."/>
            <person name="Popov V.N."/>
        </authorList>
    </citation>
    <scope>NUCLEOTIDE SEQUENCE [LARGE SCALE GENOMIC DNA]</scope>
    <source>
        <strain evidence="4">WF-38-12</strain>
    </source>
</reference>
<proteinExistence type="predicted"/>
<gene>
    <name evidence="4" type="ORF">PISL3812_08497</name>
</gene>
<evidence type="ECO:0000259" key="3">
    <source>
        <dbReference type="Pfam" id="PF13193"/>
    </source>
</evidence>
<evidence type="ECO:0000256" key="1">
    <source>
        <dbReference type="SAM" id="Phobius"/>
    </source>
</evidence>
<dbReference type="AlphaFoldDB" id="A0A0U1M7B9"/>
<feature type="domain" description="AMP-binding enzyme C-terminal" evidence="3">
    <location>
        <begin position="483"/>
        <end position="560"/>
    </location>
</feature>
<dbReference type="OMA" id="YIMPKFD"/>
<feature type="domain" description="AMP-dependent synthetase/ligase" evidence="2">
    <location>
        <begin position="42"/>
        <end position="431"/>
    </location>
</feature>
<feature type="transmembrane region" description="Helical" evidence="1">
    <location>
        <begin position="81"/>
        <end position="104"/>
    </location>
</feature>
<dbReference type="PROSITE" id="PS00455">
    <property type="entry name" value="AMP_BINDING"/>
    <property type="match status" value="1"/>
</dbReference>
<protein>
    <recommendedName>
        <fullName evidence="6">4-coumarate--CoA ligase</fullName>
    </recommendedName>
</protein>
<dbReference type="InterPro" id="IPR042099">
    <property type="entry name" value="ANL_N_sf"/>
</dbReference>
<keyword evidence="1" id="KW-0812">Transmembrane</keyword>
<dbReference type="PANTHER" id="PTHR24096:SF424">
    <property type="entry name" value="ACETYL-COA SYNTHETASE-LIKE PROTEIN-RELATED"/>
    <property type="match status" value="1"/>
</dbReference>
<dbReference type="Gene3D" id="3.40.50.12780">
    <property type="entry name" value="N-terminal domain of ligase-like"/>
    <property type="match status" value="1"/>
</dbReference>
<dbReference type="InterPro" id="IPR025110">
    <property type="entry name" value="AMP-bd_C"/>
</dbReference>